<evidence type="ECO:0008006" key="3">
    <source>
        <dbReference type="Google" id="ProtNLM"/>
    </source>
</evidence>
<organism evidence="1 2">
    <name type="scientific">Lysobacter korlensis</name>
    <dbReference type="NCBI Taxonomy" id="553636"/>
    <lineage>
        <taxon>Bacteria</taxon>
        <taxon>Pseudomonadati</taxon>
        <taxon>Pseudomonadota</taxon>
        <taxon>Gammaproteobacteria</taxon>
        <taxon>Lysobacterales</taxon>
        <taxon>Lysobacteraceae</taxon>
        <taxon>Lysobacter</taxon>
    </lineage>
</organism>
<evidence type="ECO:0000313" key="1">
    <source>
        <dbReference type="EMBL" id="MFC0676868.1"/>
    </source>
</evidence>
<sequence length="354" mass="39766">MGKTIAFTSAAVNYLPKVRKLFTSIRRYHPEFELVLALADELPASLDLSAEPLDEVLALADLPIDDKRRWTFFHSIVELATAIKPYALLDLLARPDVDRVLYFDPDMVLFSRLDDLLGRLDGANVVLTPHLTRPETDLEAIRDNEISALKHGVYNLGFLGVRDQPEGRRFAQWWADRIYHFCVADIPAGLFTDQRWIDLAPAFFDGVDILKSPRFNVATWNLTKRDLSGDLQSGFVVDGEPLGFYHFTGFDSGAHRAMATKNAPGNTSVDALVQWYADEARFDADEPVAKLPWAYGAYSDGSPIPSAHRRIYRARPDLQAAFPDPFVAGRGSLREWMLLQGPLEHPELAEKKSP</sequence>
<reference evidence="1 2" key="1">
    <citation type="submission" date="2024-09" db="EMBL/GenBank/DDBJ databases">
        <authorList>
            <person name="Sun Q."/>
            <person name="Mori K."/>
        </authorList>
    </citation>
    <scope>NUCLEOTIDE SEQUENCE [LARGE SCALE GENOMIC DNA]</scope>
    <source>
        <strain evidence="1 2">KCTC 23076</strain>
    </source>
</reference>
<dbReference type="Proteomes" id="UP001589896">
    <property type="component" value="Unassembled WGS sequence"/>
</dbReference>
<keyword evidence="2" id="KW-1185">Reference proteome</keyword>
<proteinExistence type="predicted"/>
<dbReference type="SUPFAM" id="SSF53448">
    <property type="entry name" value="Nucleotide-diphospho-sugar transferases"/>
    <property type="match status" value="1"/>
</dbReference>
<evidence type="ECO:0000313" key="2">
    <source>
        <dbReference type="Proteomes" id="UP001589896"/>
    </source>
</evidence>
<dbReference type="EMBL" id="JBHLTG010000001">
    <property type="protein sequence ID" value="MFC0676868.1"/>
    <property type="molecule type" value="Genomic_DNA"/>
</dbReference>
<dbReference type="RefSeq" id="WP_386664759.1">
    <property type="nucleotide sequence ID" value="NZ_JBHLTG010000001.1"/>
</dbReference>
<dbReference type="Gene3D" id="3.90.550.10">
    <property type="entry name" value="Spore Coat Polysaccharide Biosynthesis Protein SpsA, Chain A"/>
    <property type="match status" value="1"/>
</dbReference>
<name>A0ABV6RLL6_9GAMM</name>
<accession>A0ABV6RLL6</accession>
<protein>
    <recommendedName>
        <fullName evidence="3">Glycosyl transferase</fullName>
    </recommendedName>
</protein>
<comment type="caution">
    <text evidence="1">The sequence shown here is derived from an EMBL/GenBank/DDBJ whole genome shotgun (WGS) entry which is preliminary data.</text>
</comment>
<gene>
    <name evidence="1" type="ORF">ACFFGH_03250</name>
</gene>
<dbReference type="InterPro" id="IPR029044">
    <property type="entry name" value="Nucleotide-diphossugar_trans"/>
</dbReference>